<keyword evidence="6 12" id="KW-0915">Sodium</keyword>
<feature type="transmembrane region" description="Helical" evidence="12">
    <location>
        <begin position="150"/>
        <end position="174"/>
    </location>
</feature>
<gene>
    <name evidence="12" type="primary">fluC</name>
    <name evidence="12" type="synonym">crcB</name>
    <name evidence="13" type="ORF">CKO31_15545</name>
</gene>
<accession>A0ABS1CKZ2</accession>
<evidence type="ECO:0000256" key="7">
    <source>
        <dbReference type="ARBA" id="ARBA00023065"/>
    </source>
</evidence>
<feature type="binding site" evidence="12">
    <location>
        <position position="131"/>
    </location>
    <ligand>
        <name>Na(+)</name>
        <dbReference type="ChEBI" id="CHEBI:29101"/>
        <note>structural</note>
    </ligand>
</feature>
<evidence type="ECO:0000256" key="6">
    <source>
        <dbReference type="ARBA" id="ARBA00023053"/>
    </source>
</evidence>
<evidence type="ECO:0000256" key="2">
    <source>
        <dbReference type="ARBA" id="ARBA00022475"/>
    </source>
</evidence>
<evidence type="ECO:0000256" key="10">
    <source>
        <dbReference type="ARBA" id="ARBA00035120"/>
    </source>
</evidence>
<comment type="catalytic activity">
    <reaction evidence="11">
        <text>fluoride(in) = fluoride(out)</text>
        <dbReference type="Rhea" id="RHEA:76159"/>
        <dbReference type="ChEBI" id="CHEBI:17051"/>
    </reaction>
    <physiologicalReaction direction="left-to-right" evidence="11">
        <dbReference type="Rhea" id="RHEA:76160"/>
    </physiologicalReaction>
</comment>
<evidence type="ECO:0000256" key="4">
    <source>
        <dbReference type="ARBA" id="ARBA00022692"/>
    </source>
</evidence>
<evidence type="ECO:0000313" key="13">
    <source>
        <dbReference type="EMBL" id="MBK1632124.1"/>
    </source>
</evidence>
<feature type="transmembrane region" description="Helical" evidence="12">
    <location>
        <begin position="86"/>
        <end position="108"/>
    </location>
</feature>
<comment type="similarity">
    <text evidence="10 12">Belongs to the fluoride channel Fluc/FEX (TC 1.A.43) family.</text>
</comment>
<feature type="transmembrane region" description="Helical" evidence="12">
    <location>
        <begin position="53"/>
        <end position="74"/>
    </location>
</feature>
<keyword evidence="8 12" id="KW-0472">Membrane</keyword>
<dbReference type="Proteomes" id="UP000748752">
    <property type="component" value="Unassembled WGS sequence"/>
</dbReference>
<evidence type="ECO:0000256" key="3">
    <source>
        <dbReference type="ARBA" id="ARBA00022519"/>
    </source>
</evidence>
<reference evidence="13 14" key="1">
    <citation type="journal article" date="2020" name="Microorganisms">
        <title>Osmotic Adaptation and Compatible Solute Biosynthesis of Phototrophic Bacteria as Revealed from Genome Analyses.</title>
        <authorList>
            <person name="Imhoff J.F."/>
            <person name="Rahn T."/>
            <person name="Kunzel S."/>
            <person name="Keller A."/>
            <person name="Neulinger S.C."/>
        </authorList>
    </citation>
    <scope>NUCLEOTIDE SEQUENCE [LARGE SCALE GENOMIC DNA]</scope>
    <source>
        <strain evidence="13 14">DSM 6210</strain>
    </source>
</reference>
<keyword evidence="9 12" id="KW-0407">Ion channel</keyword>
<dbReference type="NCBIfam" id="TIGR00494">
    <property type="entry name" value="crcB"/>
    <property type="match status" value="1"/>
</dbReference>
<evidence type="ECO:0000313" key="14">
    <source>
        <dbReference type="Proteomes" id="UP000748752"/>
    </source>
</evidence>
<keyword evidence="5 12" id="KW-1133">Transmembrane helix</keyword>
<keyword evidence="7 12" id="KW-0406">Ion transport</keyword>
<protein>
    <recommendedName>
        <fullName evidence="12">Fluoride-specific ion channel FluC</fullName>
    </recommendedName>
</protein>
<dbReference type="Pfam" id="PF02537">
    <property type="entry name" value="CRCB"/>
    <property type="match status" value="1"/>
</dbReference>
<dbReference type="PANTHER" id="PTHR28259:SF1">
    <property type="entry name" value="FLUORIDE EXPORT PROTEIN 1-RELATED"/>
    <property type="match status" value="1"/>
</dbReference>
<dbReference type="InterPro" id="IPR003691">
    <property type="entry name" value="FluC"/>
</dbReference>
<keyword evidence="2 12" id="KW-1003">Cell membrane</keyword>
<evidence type="ECO:0000256" key="5">
    <source>
        <dbReference type="ARBA" id="ARBA00022989"/>
    </source>
</evidence>
<feature type="transmembrane region" description="Helical" evidence="12">
    <location>
        <begin position="120"/>
        <end position="138"/>
    </location>
</feature>
<comment type="subcellular location">
    <subcellularLocation>
        <location evidence="1 12">Cell membrane</location>
        <topology evidence="1 12">Multi-pass membrane protein</topology>
    </subcellularLocation>
</comment>
<dbReference type="EMBL" id="NRRV01000040">
    <property type="protein sequence ID" value="MBK1632124.1"/>
    <property type="molecule type" value="Genomic_DNA"/>
</dbReference>
<dbReference type="HAMAP" id="MF_00454">
    <property type="entry name" value="FluC"/>
    <property type="match status" value="1"/>
</dbReference>
<evidence type="ECO:0000256" key="12">
    <source>
        <dbReference type="HAMAP-Rule" id="MF_00454"/>
    </source>
</evidence>
<evidence type="ECO:0000256" key="9">
    <source>
        <dbReference type="ARBA" id="ARBA00023303"/>
    </source>
</evidence>
<feature type="binding site" evidence="12">
    <location>
        <position position="128"/>
    </location>
    <ligand>
        <name>Na(+)</name>
        <dbReference type="ChEBI" id="CHEBI:29101"/>
        <note>structural</note>
    </ligand>
</feature>
<comment type="activity regulation">
    <text evidence="12">Na(+) is not transported, but it plays an essential structural role and its presence is essential for fluoride channel function.</text>
</comment>
<comment type="caution">
    <text evidence="13">The sequence shown here is derived from an EMBL/GenBank/DDBJ whole genome shotgun (WGS) entry which is preliminary data.</text>
</comment>
<comment type="function">
    <text evidence="12">Fluoride-specific ion channel. Important for reducing fluoride concentration in the cell, thus reducing its toxicity.</text>
</comment>
<keyword evidence="12" id="KW-0813">Transport</keyword>
<evidence type="ECO:0000256" key="8">
    <source>
        <dbReference type="ARBA" id="ARBA00023136"/>
    </source>
</evidence>
<sequence length="177" mass="18447">MVQGLPWLRVFGGAGWPPPALDLRSWLQGRATGSSGLPESLTIRAGSTLGGAVLLQLIAIAGGGALGALARFFVSTGVYRVLGRDFPWGTLSVNVLGSFAMGLLFVLLLERSLLVAELRAAILIGFLGSFTTFSTFSLETLTLVEQGEMLRALANIAVSVLVCLAACWAGIVAARAL</sequence>
<keyword evidence="14" id="KW-1185">Reference proteome</keyword>
<proteinExistence type="inferred from homology"/>
<name>A0ABS1CKZ2_9GAMM</name>
<keyword evidence="4 12" id="KW-0812">Transmembrane</keyword>
<keyword evidence="3" id="KW-0997">Cell inner membrane</keyword>
<organism evidence="13 14">
    <name type="scientific">Thiohalocapsa halophila</name>
    <dbReference type="NCBI Taxonomy" id="69359"/>
    <lineage>
        <taxon>Bacteria</taxon>
        <taxon>Pseudomonadati</taxon>
        <taxon>Pseudomonadota</taxon>
        <taxon>Gammaproteobacteria</taxon>
        <taxon>Chromatiales</taxon>
        <taxon>Chromatiaceae</taxon>
        <taxon>Thiohalocapsa</taxon>
    </lineage>
</organism>
<dbReference type="PANTHER" id="PTHR28259">
    <property type="entry name" value="FLUORIDE EXPORT PROTEIN 1-RELATED"/>
    <property type="match status" value="1"/>
</dbReference>
<evidence type="ECO:0000256" key="1">
    <source>
        <dbReference type="ARBA" id="ARBA00004651"/>
    </source>
</evidence>
<keyword evidence="12" id="KW-0479">Metal-binding</keyword>
<evidence type="ECO:0000256" key="11">
    <source>
        <dbReference type="ARBA" id="ARBA00035585"/>
    </source>
</evidence>